<keyword evidence="2" id="KW-1185">Reference proteome</keyword>
<sequence length="240" mass="27179">MTNHFSILNSEERKSRLERAEKPYDFSDNVAALEEEARQTWNDVSDLEASACPNNMAQASITMHPNFSAQADYPEEFLFVMKLTCVGVRQVQCFPRYSTDVESDDGELTVALIVIGKREDFQAIPEKLGKIAKDTLVGLQIQTIESIEAVSIYDKVDVPNDYFGEFFLVGLYQTPGKTVEDSRRDFVMYASGEGFSVHPTFLVVKDGLYYVLIKGERYKLDAIGDYCYTFTVRVPPKNRA</sequence>
<organism evidence="1 2">
    <name type="scientific">Parasutterella muris</name>
    <dbReference type="NCBI Taxonomy" id="2565572"/>
    <lineage>
        <taxon>Bacteria</taxon>
        <taxon>Pseudomonadati</taxon>
        <taxon>Pseudomonadota</taxon>
        <taxon>Betaproteobacteria</taxon>
        <taxon>Burkholderiales</taxon>
        <taxon>Sutterellaceae</taxon>
        <taxon>Parasutterella</taxon>
    </lineage>
</organism>
<name>A0A6L6YPD2_9BURK</name>
<dbReference type="Proteomes" id="UP000472580">
    <property type="component" value="Unassembled WGS sequence"/>
</dbReference>
<dbReference type="AlphaFoldDB" id="A0A6L6YPD2"/>
<evidence type="ECO:0000313" key="1">
    <source>
        <dbReference type="EMBL" id="MVX57381.1"/>
    </source>
</evidence>
<proteinExistence type="predicted"/>
<gene>
    <name evidence="1" type="ORF">E5987_09250</name>
</gene>
<reference evidence="1 2" key="1">
    <citation type="submission" date="2019-12" db="EMBL/GenBank/DDBJ databases">
        <title>Microbes associate with the intestines of laboratory mice.</title>
        <authorList>
            <person name="Navarre W."/>
            <person name="Wong E."/>
        </authorList>
    </citation>
    <scope>NUCLEOTIDE SEQUENCE [LARGE SCALE GENOMIC DNA]</scope>
    <source>
        <strain evidence="1 2">NM82_D38</strain>
    </source>
</reference>
<dbReference type="EMBL" id="WSRP01000029">
    <property type="protein sequence ID" value="MVX57381.1"/>
    <property type="molecule type" value="Genomic_DNA"/>
</dbReference>
<comment type="caution">
    <text evidence="1">The sequence shown here is derived from an EMBL/GenBank/DDBJ whole genome shotgun (WGS) entry which is preliminary data.</text>
</comment>
<dbReference type="RefSeq" id="WP_160335806.1">
    <property type="nucleotide sequence ID" value="NZ_CALPCR010000025.1"/>
</dbReference>
<protein>
    <submittedName>
        <fullName evidence="1">Uncharacterized protein</fullName>
    </submittedName>
</protein>
<dbReference type="OrthoDB" id="9156534at2"/>
<evidence type="ECO:0000313" key="2">
    <source>
        <dbReference type="Proteomes" id="UP000472580"/>
    </source>
</evidence>
<accession>A0A6L6YPD2</accession>